<geneLocation type="plasmid" evidence="2">
    <name>p23023</name>
</geneLocation>
<reference evidence="2" key="1">
    <citation type="journal article" date="2007" name="Appl. Environ. Microbiol.">
        <title>Sequence characterization and comparative analysis of three plasmids isolated from environmental Vibrio spp.</title>
        <authorList>
            <person name="Hazen T.H."/>
            <person name="Wu D."/>
            <person name="Eisen J.A."/>
            <person name="Sobecky P.A."/>
        </authorList>
    </citation>
    <scope>NUCLEOTIDE SEQUENCE [LARGE SCALE GENOMIC DNA]</scope>
    <source>
        <strain evidence="2">23023</strain>
        <plasmid evidence="2">p23023</plasmid>
    </source>
</reference>
<accession>A9M4R1</accession>
<proteinExistence type="predicted"/>
<protein>
    <submittedName>
        <fullName evidence="2">Uncharacterized protein</fullName>
    </submittedName>
</protein>
<dbReference type="AlphaFoldDB" id="A9M4R1"/>
<evidence type="ECO:0000256" key="1">
    <source>
        <dbReference type="SAM" id="MobiDB-lite"/>
    </source>
</evidence>
<sequence length="114" mass="12961">MSQHTFQSHHYSVLCGWDAPLQGFFLVIEDSITGTLIYSNLNTTPSHPKSFDPFLTILNQYQITVHEQLLKALHEDQSNNIGNHVVDWGTFDHLNPKPTPSNNHLKRESNGNHS</sequence>
<name>A9M4R1_9VIBR</name>
<feature type="compositionally biased region" description="Basic and acidic residues" evidence="1">
    <location>
        <begin position="105"/>
        <end position="114"/>
    </location>
</feature>
<feature type="region of interest" description="Disordered" evidence="1">
    <location>
        <begin position="92"/>
        <end position="114"/>
    </location>
</feature>
<evidence type="ECO:0000313" key="2">
    <source>
        <dbReference type="EMBL" id="ABX76977.1"/>
    </source>
</evidence>
<organism evidence="2">
    <name type="scientific">Vibrio sp. 23023</name>
    <dbReference type="NCBI Taxonomy" id="452803"/>
    <lineage>
        <taxon>Bacteria</taxon>
        <taxon>Pseudomonadati</taxon>
        <taxon>Pseudomonadota</taxon>
        <taxon>Gammaproteobacteria</taxon>
        <taxon>Vibrionales</taxon>
        <taxon>Vibrionaceae</taxon>
        <taxon>Vibrio</taxon>
    </lineage>
</organism>
<dbReference type="EMBL" id="CP000755">
    <property type="protein sequence ID" value="ABX76977.1"/>
    <property type="molecule type" value="Genomic_DNA"/>
</dbReference>
<gene>
    <name evidence="2" type="ORF">BMSA_0043</name>
</gene>
<keyword evidence="2" id="KW-0614">Plasmid</keyword>